<dbReference type="Gene3D" id="3.20.20.140">
    <property type="entry name" value="Metal-dependent hydrolases"/>
    <property type="match status" value="1"/>
</dbReference>
<name>A0A845EXM8_9BACL</name>
<sequence length="387" mass="43029">MKPCYADFHIHIGRTRTNKAVKITGAKSLTLSAILKEARSRKGLDMIGVIDCHVPEVIAELEEYIVRGQGYELKDGGIRFGSLTLILGTEIEVYDENCHGPIHVLVYLPNLSKMKHFSEWLNSRMKNVSLSSQRIYEKAEVIQEKTRELAGLFIPAHVFTPFKSLYGKGVNRSISEVLDPNKIDGIELGLSSDTQMADQIQELHTFPYLTNSDAHSIQKMAREYQLLSVREASFTEWSKALKGVEGRGIKANFGLSPKLGKYYRTSCSQCHTPVLRTHCEVCGSHKIVKGVLNRIQELSSASTHPMRPPYIHHVPLDFLPGLGPKTFERLLAVFGTEMNILHAVSESDLANVVGEPLAHLIVLSRSGELALKQGGGGTYGKVIKQKR</sequence>
<dbReference type="InterPro" id="IPR016195">
    <property type="entry name" value="Pol/histidinol_Pase-like"/>
</dbReference>
<dbReference type="Proteomes" id="UP000447833">
    <property type="component" value="Unassembled WGS sequence"/>
</dbReference>
<organism evidence="1 2">
    <name type="scientific">Guptibacillus hwajinpoensis</name>
    <dbReference type="NCBI Taxonomy" id="208199"/>
    <lineage>
        <taxon>Bacteria</taxon>
        <taxon>Bacillati</taxon>
        <taxon>Bacillota</taxon>
        <taxon>Bacilli</taxon>
        <taxon>Bacillales</taxon>
        <taxon>Guptibacillaceae</taxon>
        <taxon>Guptibacillus</taxon>
    </lineage>
</organism>
<gene>
    <name evidence="1" type="ORF">GLW07_07960</name>
</gene>
<dbReference type="PANTHER" id="PTHR40084:SF1">
    <property type="entry name" value="PHOSPHOTRANSFERASE"/>
    <property type="match status" value="1"/>
</dbReference>
<dbReference type="AlphaFoldDB" id="A0A845EXM8"/>
<dbReference type="SUPFAM" id="SSF89550">
    <property type="entry name" value="PHP domain-like"/>
    <property type="match status" value="1"/>
</dbReference>
<dbReference type="EMBL" id="WMEY01000002">
    <property type="protein sequence ID" value="MYL63289.1"/>
    <property type="molecule type" value="Genomic_DNA"/>
</dbReference>
<dbReference type="PANTHER" id="PTHR40084">
    <property type="entry name" value="PHOSPHOHYDROLASE, PHP FAMILY"/>
    <property type="match status" value="1"/>
</dbReference>
<accession>A0A845EXM8</accession>
<reference evidence="1 2" key="1">
    <citation type="submission" date="2019-11" db="EMBL/GenBank/DDBJ databases">
        <title>Genome sequences of 17 halophilic strains isolated from different environments.</title>
        <authorList>
            <person name="Furrow R.E."/>
        </authorList>
    </citation>
    <scope>NUCLEOTIDE SEQUENCE [LARGE SCALE GENOMIC DNA]</scope>
    <source>
        <strain evidence="1 2">22506_14_FS</strain>
    </source>
</reference>
<evidence type="ECO:0000313" key="2">
    <source>
        <dbReference type="Proteomes" id="UP000447833"/>
    </source>
</evidence>
<evidence type="ECO:0000313" key="1">
    <source>
        <dbReference type="EMBL" id="MYL63289.1"/>
    </source>
</evidence>
<dbReference type="SUPFAM" id="SSF47781">
    <property type="entry name" value="RuvA domain 2-like"/>
    <property type="match status" value="1"/>
</dbReference>
<dbReference type="RefSeq" id="WP_160918926.1">
    <property type="nucleotide sequence ID" value="NZ_WMEY01000002.1"/>
</dbReference>
<proteinExistence type="predicted"/>
<protein>
    <submittedName>
        <fullName evidence="1">TIGR00375 family protein</fullName>
    </submittedName>
</protein>
<comment type="caution">
    <text evidence="1">The sequence shown here is derived from an EMBL/GenBank/DDBJ whole genome shotgun (WGS) entry which is preliminary data.</text>
</comment>
<dbReference type="Gene3D" id="1.10.150.20">
    <property type="entry name" value="5' to 3' exonuclease, C-terminal subdomain"/>
    <property type="match status" value="1"/>
</dbReference>
<dbReference type="CDD" id="cd19067">
    <property type="entry name" value="PfuEndoQ-like"/>
    <property type="match status" value="1"/>
</dbReference>
<dbReference type="InterPro" id="IPR010994">
    <property type="entry name" value="RuvA_2-like"/>
</dbReference>